<evidence type="ECO:0000313" key="5">
    <source>
        <dbReference type="Proteomes" id="UP000286208"/>
    </source>
</evidence>
<feature type="binding site" evidence="2">
    <location>
        <position position="17"/>
    </location>
    <ligand>
        <name>a divalent metal cation</name>
        <dbReference type="ChEBI" id="CHEBI:60240"/>
    </ligand>
</feature>
<dbReference type="InterPro" id="IPR005511">
    <property type="entry name" value="SMP-30"/>
</dbReference>
<dbReference type="PANTHER" id="PTHR47572:SF5">
    <property type="entry name" value="BLR2277 PROTEIN"/>
    <property type="match status" value="1"/>
</dbReference>
<name>A0A3S3AT71_9NOCA</name>
<accession>A0A3S3AT71</accession>
<dbReference type="InterPro" id="IPR011042">
    <property type="entry name" value="6-blade_b-propeller_TolB-like"/>
</dbReference>
<feature type="domain" description="SMP-30/Gluconolactonase/LRE-like region" evidence="3">
    <location>
        <begin position="15"/>
        <end position="259"/>
    </location>
</feature>
<evidence type="ECO:0000256" key="1">
    <source>
        <dbReference type="PIRSR" id="PIRSR605511-1"/>
    </source>
</evidence>
<dbReference type="GO" id="GO:0046872">
    <property type="term" value="F:metal ion binding"/>
    <property type="evidence" value="ECO:0007669"/>
    <property type="project" value="UniProtKB-KW"/>
</dbReference>
<dbReference type="Gene3D" id="2.120.10.30">
    <property type="entry name" value="TolB, C-terminal domain"/>
    <property type="match status" value="1"/>
</dbReference>
<dbReference type="Pfam" id="PF08450">
    <property type="entry name" value="SGL"/>
    <property type="match status" value="1"/>
</dbReference>
<feature type="binding site" evidence="2">
    <location>
        <position position="120"/>
    </location>
    <ligand>
        <name>substrate</name>
    </ligand>
</feature>
<dbReference type="OrthoDB" id="2633250at2"/>
<dbReference type="Proteomes" id="UP000286208">
    <property type="component" value="Unassembled WGS sequence"/>
</dbReference>
<dbReference type="SUPFAM" id="SSF63829">
    <property type="entry name" value="Calcium-dependent phosphotriesterase"/>
    <property type="match status" value="1"/>
</dbReference>
<feature type="binding site" evidence="2">
    <location>
        <position position="152"/>
    </location>
    <ligand>
        <name>a divalent metal cation</name>
        <dbReference type="ChEBI" id="CHEBI:60240"/>
    </ligand>
</feature>
<dbReference type="RefSeq" id="WP_127917976.1">
    <property type="nucleotide sequence ID" value="NZ_RKLP01000011.1"/>
</dbReference>
<feature type="binding site" evidence="2">
    <location>
        <position position="101"/>
    </location>
    <ligand>
        <name>substrate</name>
    </ligand>
</feature>
<sequence>MTDITIETIASGLAFPECPRWREGRLWFSDIYRGVVLRLDPATGDLEQVVEVPGEPAGLGFLPDGRLLVASVQERRIYAVDDAGTLTPHADLHAIASWHLNDMAVDGTTGRAYIGNYGDDSAPPAPPFPADLAMVEPDGTAHVVAEQMLFANGMAITPDGATLIVAETRATPGRLSAFTIETDGSLVNRRVLVEFDDPHVMPDGIALDAEGGVWVASPFSQEVIRVSVGGEITARIAVPHPYAVALGGADGRDLFVCTADTWVPEEALRIGGGAIRRLRVAVPGPGF</sequence>
<evidence type="ECO:0000313" key="4">
    <source>
        <dbReference type="EMBL" id="RVW07855.1"/>
    </source>
</evidence>
<reference evidence="4 5" key="1">
    <citation type="submission" date="2018-11" db="EMBL/GenBank/DDBJ databases">
        <title>Rhodococcus spongicola sp. nov. and Rhodococcus xishaensis sp. nov. from marine sponges.</title>
        <authorList>
            <person name="Li L."/>
            <person name="Lin H.W."/>
        </authorList>
    </citation>
    <scope>NUCLEOTIDE SEQUENCE [LARGE SCALE GENOMIC DNA]</scope>
    <source>
        <strain evidence="4 5">CCTCC AB2014297</strain>
    </source>
</reference>
<gene>
    <name evidence="4" type="ORF">EGT67_20750</name>
</gene>
<keyword evidence="5" id="KW-1185">Reference proteome</keyword>
<evidence type="ECO:0000256" key="2">
    <source>
        <dbReference type="PIRSR" id="PIRSR605511-2"/>
    </source>
</evidence>
<dbReference type="PRINTS" id="PR01790">
    <property type="entry name" value="SMP30FAMILY"/>
</dbReference>
<comment type="cofactor">
    <cofactor evidence="2">
        <name>Zn(2+)</name>
        <dbReference type="ChEBI" id="CHEBI:29105"/>
    </cofactor>
    <text evidence="2">Binds 1 divalent metal cation per subunit.</text>
</comment>
<feature type="active site" description="Proton donor/acceptor" evidence="1">
    <location>
        <position position="203"/>
    </location>
</feature>
<dbReference type="EMBL" id="RKLP01000011">
    <property type="protein sequence ID" value="RVW07855.1"/>
    <property type="molecule type" value="Genomic_DNA"/>
</dbReference>
<feature type="binding site" evidence="2">
    <location>
        <position position="203"/>
    </location>
    <ligand>
        <name>a divalent metal cation</name>
        <dbReference type="ChEBI" id="CHEBI:60240"/>
    </ligand>
</feature>
<keyword evidence="2" id="KW-0479">Metal-binding</keyword>
<dbReference type="InterPro" id="IPR013658">
    <property type="entry name" value="SGL"/>
</dbReference>
<dbReference type="AlphaFoldDB" id="A0A3S3AT71"/>
<dbReference type="PANTHER" id="PTHR47572">
    <property type="entry name" value="LIPOPROTEIN-RELATED"/>
    <property type="match status" value="1"/>
</dbReference>
<evidence type="ECO:0000259" key="3">
    <source>
        <dbReference type="Pfam" id="PF08450"/>
    </source>
</evidence>
<protein>
    <submittedName>
        <fullName evidence="4">Gluconolaconase</fullName>
    </submittedName>
</protein>
<proteinExistence type="predicted"/>
<organism evidence="4 5">
    <name type="scientific">Prescottella agglutinans</name>
    <dbReference type="NCBI Taxonomy" id="1644129"/>
    <lineage>
        <taxon>Bacteria</taxon>
        <taxon>Bacillati</taxon>
        <taxon>Actinomycetota</taxon>
        <taxon>Actinomycetes</taxon>
        <taxon>Mycobacteriales</taxon>
        <taxon>Nocardiaceae</taxon>
        <taxon>Prescottella</taxon>
    </lineage>
</organism>
<keyword evidence="2" id="KW-0862">Zinc</keyword>
<comment type="caution">
    <text evidence="4">The sequence shown here is derived from an EMBL/GenBank/DDBJ whole genome shotgun (WGS) entry which is preliminary data.</text>
</comment>
<dbReference type="InterPro" id="IPR051262">
    <property type="entry name" value="SMP-30/CGR1_Lactonase"/>
</dbReference>